<accession>A0ABW0IAI9</accession>
<dbReference type="RefSeq" id="WP_379844068.1">
    <property type="nucleotide sequence ID" value="NZ_JBHSMA010000002.1"/>
</dbReference>
<comment type="caution">
    <text evidence="1">The sequence shown here is derived from an EMBL/GenBank/DDBJ whole genome shotgun (WGS) entry which is preliminary data.</text>
</comment>
<gene>
    <name evidence="1" type="ORF">ACFPMF_10315</name>
</gene>
<reference evidence="2" key="1">
    <citation type="journal article" date="2019" name="Int. J. Syst. Evol. Microbiol.">
        <title>The Global Catalogue of Microorganisms (GCM) 10K type strain sequencing project: providing services to taxonomists for standard genome sequencing and annotation.</title>
        <authorList>
            <consortium name="The Broad Institute Genomics Platform"/>
            <consortium name="The Broad Institute Genome Sequencing Center for Infectious Disease"/>
            <person name="Wu L."/>
            <person name="Ma J."/>
        </authorList>
    </citation>
    <scope>NUCLEOTIDE SEQUENCE [LARGE SCALE GENOMIC DNA]</scope>
    <source>
        <strain evidence="2">CCUG 55250</strain>
    </source>
</reference>
<evidence type="ECO:0000313" key="2">
    <source>
        <dbReference type="Proteomes" id="UP001596106"/>
    </source>
</evidence>
<proteinExistence type="predicted"/>
<dbReference type="Proteomes" id="UP001596106">
    <property type="component" value="Unassembled WGS sequence"/>
</dbReference>
<dbReference type="EMBL" id="JBHSMA010000002">
    <property type="protein sequence ID" value="MFC5409703.1"/>
    <property type="molecule type" value="Genomic_DNA"/>
</dbReference>
<keyword evidence="2" id="KW-1185">Reference proteome</keyword>
<name>A0ABW0IAI9_9BACT</name>
<sequence length="400" mass="45422">MTEVLMNDMPLRTKRLPTVADVERIGALSDPVVRNLQITHCYHELSAAFAERAGDGANWCTFATWASKQAGQTIRREDAVRELEARLRIQSEAGEAIRKLVELVRRLGARQHPDTIRKLIWDRVVVSALNRASEAVSRGNRKVFVEIGREFARFMAVCGADTTYTVENLNRFLQSLKPGSPPDGQQYLREAFTAYYHSFFEDDPKKRAELQLLANLEIGFHEQTRLQPEIAESLDLAPVDPAVLKKQLLDLIFPADSWLLRGRLLFLDVFGQIAPLDRAIEALVELLHRQIRLVVTEQLMTMSFPPDVRLRLGRDLTVGFPASLRLITNADLHELLLQIDPTVNSLLETGAVDWADLPERIHYIADLFRCYHEVKDLFEAPFSPEQIVALTADRKPDGRL</sequence>
<organism evidence="1 2">
    <name type="scientific">Larkinella bovis</name>
    <dbReference type="NCBI Taxonomy" id="683041"/>
    <lineage>
        <taxon>Bacteria</taxon>
        <taxon>Pseudomonadati</taxon>
        <taxon>Bacteroidota</taxon>
        <taxon>Cytophagia</taxon>
        <taxon>Cytophagales</taxon>
        <taxon>Spirosomataceae</taxon>
        <taxon>Larkinella</taxon>
    </lineage>
</organism>
<protein>
    <submittedName>
        <fullName evidence="1">Uncharacterized protein</fullName>
    </submittedName>
</protein>
<evidence type="ECO:0000313" key="1">
    <source>
        <dbReference type="EMBL" id="MFC5409703.1"/>
    </source>
</evidence>